<evidence type="ECO:0000256" key="3">
    <source>
        <dbReference type="ARBA" id="ARBA00022561"/>
    </source>
</evidence>
<sequence length="497" mass="53217">MAHSRRKRASVGDLYKSCAQGGDCLQDVKNKVEGTTLADRLLQIFGSLVYFGGLGIGTGRGTGGSTGYRPITGNVSRATDIITPATPRPIPLEPLGASDVSTVIDASSPSVISLTDGGVPEIPNISSGTTDLTVTADVTTTVDSATPNISVSGNAPAVISTTDEGTAILDVQSHTFTPTGARVSISSDIPVLPTHTDSNLNIFVDAHFSGDTIGAEQIPLQEFNIPEQFTIEDPTPATSTPIQRFGRPLTKAKDLYHRFTKQIPAHSLEAVIRPSRHVTFEFDNPAFSDDVSLEFIHDVNTVSAAPDHDFADIQTLGRPILAATESGAVRASRLGHRASMQTRSGLIIGEKVHFYHDISPITTPQSLEMSTFNQTSGESVFHNAQLESVFVEHPDIIYSEDDLLDVPEDFSNSQLILTDTATDGTTYTIPTIPPGTPIKVFVVDAGGGLQVIHPVYPVDPIPSSSIPIHPASRALYGDSFSFDPDIFRKRRKRKLSH</sequence>
<evidence type="ECO:0000256" key="4">
    <source>
        <dbReference type="ARBA" id="ARBA00022562"/>
    </source>
</evidence>
<keyword evidence="7 15" id="KW-0946">Virion</keyword>
<evidence type="ECO:0000256" key="15">
    <source>
        <dbReference type="HAMAP-Rule" id="MF_04003"/>
    </source>
</evidence>
<organism evidence="16 17">
    <name type="scientific">Human papillomavirus type 219</name>
    <dbReference type="NCBI Taxonomy" id="2200956"/>
    <lineage>
        <taxon>Viruses</taxon>
        <taxon>Monodnaviria</taxon>
        <taxon>Shotokuvirae</taxon>
        <taxon>Cossaviricota</taxon>
        <taxon>Papovaviricetes</taxon>
        <taxon>Zurhausenvirales</taxon>
        <taxon>Papillomaviridae</taxon>
    </lineage>
</organism>
<keyword evidence="10" id="KW-1039">Host endosome</keyword>
<name>A0A2S1ZRW5_9PAPI</name>
<keyword evidence="11 15" id="KW-1176">Cytoplasmic inwards viral transport</keyword>
<keyword evidence="1 15" id="KW-1163">Viral penetration into host nucleus</keyword>
<dbReference type="Pfam" id="PF00513">
    <property type="entry name" value="Late_protein_L2"/>
    <property type="match status" value="1"/>
</dbReference>
<dbReference type="GO" id="GO:0005198">
    <property type="term" value="F:structural molecule activity"/>
    <property type="evidence" value="ECO:0007669"/>
    <property type="project" value="UniProtKB-UniRule"/>
</dbReference>
<dbReference type="GO" id="GO:0003677">
    <property type="term" value="F:DNA binding"/>
    <property type="evidence" value="ECO:0007669"/>
    <property type="project" value="UniProtKB-UniRule"/>
</dbReference>
<evidence type="ECO:0000256" key="6">
    <source>
        <dbReference type="ARBA" id="ARBA00022812"/>
    </source>
</evidence>
<dbReference type="GO" id="GO:0019028">
    <property type="term" value="C:viral capsid"/>
    <property type="evidence" value="ECO:0007669"/>
    <property type="project" value="UniProtKB-UniRule"/>
</dbReference>
<dbReference type="GO" id="GO:0075732">
    <property type="term" value="P:viral penetration into host nucleus"/>
    <property type="evidence" value="ECO:0007669"/>
    <property type="project" value="UniProtKB-KW"/>
</dbReference>
<reference evidence="16" key="1">
    <citation type="submission" date="2018-04" db="EMBL/GenBank/DDBJ databases">
        <title>Complete Genome Sequences Of Four Novel Human Gammapapillomaviruses Isolated from Penile Swabs in Cape Town, South Africa.</title>
        <authorList>
            <person name="Murahwa A.T."/>
            <person name="Meiring T.L."/>
            <person name="Mbulawa Z.Z.A."/>
            <person name="Williamson A.-L."/>
        </authorList>
    </citation>
    <scope>NUCLEOTIDE SEQUENCE</scope>
    <source>
        <strain evidence="16">CT01</strain>
    </source>
</reference>
<keyword evidence="5 15" id="KW-0945">Host-virus interaction</keyword>
<evidence type="ECO:0000256" key="2">
    <source>
        <dbReference type="ARBA" id="ARBA00022553"/>
    </source>
</evidence>
<keyword evidence="9 15" id="KW-1177">Microtubular inwards viral transport</keyword>
<dbReference type="GO" id="GO:0042025">
    <property type="term" value="C:host cell nucleus"/>
    <property type="evidence" value="ECO:0007669"/>
    <property type="project" value="UniProtKB-SubCell"/>
</dbReference>
<evidence type="ECO:0000256" key="10">
    <source>
        <dbReference type="ARBA" id="ARBA00023046"/>
    </source>
</evidence>
<keyword evidence="3 15" id="KW-0167">Capsid protein</keyword>
<dbReference type="InterPro" id="IPR000784">
    <property type="entry name" value="Late_L2"/>
</dbReference>
<comment type="function">
    <text evidence="15">Minor protein of the capsid that localizes along the inner surface of the virion, within the central cavities beneath the L1 pentamers. Plays a role in capsid stabilization through interaction with the major capsid protein L1. Once the virion enters the host cell, L2 escorts the genomic DNA into the nucleus by promoting escape from the endosomal compartments and traffic through the host Golgi network. Mechanistically, the C-terminus of L2 possesses a cell-penetrating peptide that protudes from the host endosome, interacts with host cytoplasmic retromer cargo and thereby mediates the capsid delivery to the host trans-Golgi network. Plays a role through its interaction with host dynein in the intracellular microtubule-dependent transport of viral capsid toward the nucleus. Mediates the viral genome import into the nucleus through binding to host importins. Once within the nucleus, L2 localizes viral genomes to host PML bodies in order to activate early gene expression for establishment of infection. Later on, promotes late gene expression by interacting with the viral E2 protein and by inhibiting its transcriptional activation functions. During virion assembly, encapsidates the genome by direct interaction with the viral DNA.</text>
</comment>
<evidence type="ECO:0000256" key="1">
    <source>
        <dbReference type="ARBA" id="ARBA00022524"/>
    </source>
</evidence>
<evidence type="ECO:0000256" key="5">
    <source>
        <dbReference type="ARBA" id="ARBA00022581"/>
    </source>
</evidence>
<dbReference type="GO" id="GO:0046718">
    <property type="term" value="P:symbiont entry into host cell"/>
    <property type="evidence" value="ECO:0007669"/>
    <property type="project" value="UniProtKB-KW"/>
</dbReference>
<protein>
    <recommendedName>
        <fullName evidence="15">Minor capsid protein L2</fullName>
    </recommendedName>
</protein>
<evidence type="ECO:0000313" key="16">
    <source>
        <dbReference type="EMBL" id="AWK28198.1"/>
    </source>
</evidence>
<keyword evidence="2 15" id="KW-0597">Phosphoprotein</keyword>
<evidence type="ECO:0000256" key="7">
    <source>
        <dbReference type="ARBA" id="ARBA00022844"/>
    </source>
</evidence>
<keyword evidence="6" id="KW-1040">Host Golgi apparatus</keyword>
<comment type="subcellular location">
    <subcellularLocation>
        <location evidence="15">Virion</location>
    </subcellularLocation>
    <subcellularLocation>
        <location evidence="15">Host nucleus</location>
    </subcellularLocation>
</comment>
<dbReference type="EMBL" id="MH172376">
    <property type="protein sequence ID" value="AWK28198.1"/>
    <property type="molecule type" value="Genomic_DNA"/>
</dbReference>
<keyword evidence="14 15" id="KW-1160">Virus entry into host cell</keyword>
<dbReference type="GO" id="GO:0043657">
    <property type="term" value="C:host cell"/>
    <property type="evidence" value="ECO:0007669"/>
    <property type="project" value="GOC"/>
</dbReference>
<keyword evidence="8 15" id="KW-0426">Late protein</keyword>
<comment type="subunit">
    <text evidence="15">Interacts with major capsid protein L1. Interacts with E2; this interaction inhibits E2 transcriptional activity but not the DNA replication function E2. Interacts with host HSPA8; this interaction is required for L2 nuclear translocation. Interacts with host importins KPNB2 and KPNB3. Forms a complex with importin alpha2-beta1 heterodimers via interaction with the importin alpha2 adapter. Interacts with host DYNLT1; this interaction is essential for virus intracellular transport during entry. Interacts (via C-terminus) with host retromer subunits VPS35 AND VPS29.</text>
</comment>
<keyword evidence="4 15" id="KW-1048">Host nucleus</keyword>
<evidence type="ECO:0000256" key="12">
    <source>
        <dbReference type="ARBA" id="ARBA00023125"/>
    </source>
</evidence>
<proteinExistence type="inferred from homology"/>
<comment type="similarity">
    <text evidence="15">Belongs to the papillomaviridae L2 protein family.</text>
</comment>
<evidence type="ECO:0000256" key="14">
    <source>
        <dbReference type="ARBA" id="ARBA00023296"/>
    </source>
</evidence>
<evidence type="ECO:0000256" key="13">
    <source>
        <dbReference type="ARBA" id="ARBA00023157"/>
    </source>
</evidence>
<comment type="caution">
    <text evidence="15">Lacks conserved residue(s) required for the propagation of feature annotation.</text>
</comment>
<keyword evidence="12 15" id="KW-0238">DNA-binding</keyword>
<evidence type="ECO:0000256" key="8">
    <source>
        <dbReference type="ARBA" id="ARBA00022921"/>
    </source>
</evidence>
<dbReference type="HAMAP" id="MF_04003">
    <property type="entry name" value="PPV_L2"/>
    <property type="match status" value="1"/>
</dbReference>
<evidence type="ECO:0000313" key="17">
    <source>
        <dbReference type="Proteomes" id="UP001243791"/>
    </source>
</evidence>
<comment type="PTM">
    <text evidence="15">Highly phosphorylated.</text>
</comment>
<accession>A0A2S1ZRW5</accession>
<dbReference type="Proteomes" id="UP001243791">
    <property type="component" value="Segment"/>
</dbReference>
<evidence type="ECO:0000256" key="11">
    <source>
        <dbReference type="ARBA" id="ARBA00023120"/>
    </source>
</evidence>
<keyword evidence="13 15" id="KW-1015">Disulfide bond</keyword>
<dbReference type="GO" id="GO:0075521">
    <property type="term" value="P:microtubule-dependent intracellular transport of viral material towards nucleus"/>
    <property type="evidence" value="ECO:0007669"/>
    <property type="project" value="UniProtKB-UniRule"/>
</dbReference>
<feature type="disulfide bond" evidence="15">
    <location>
        <begin position="18"/>
        <end position="24"/>
    </location>
</feature>
<evidence type="ECO:0000256" key="9">
    <source>
        <dbReference type="ARBA" id="ARBA00022952"/>
    </source>
</evidence>
<gene>
    <name evidence="15 16" type="primary">L2</name>
</gene>